<name>A0A0V0QE40_PSEPJ</name>
<accession>A0A0V0QE40</accession>
<feature type="compositionally biased region" description="Basic and acidic residues" evidence="1">
    <location>
        <begin position="366"/>
        <end position="389"/>
    </location>
</feature>
<dbReference type="GO" id="GO:0043130">
    <property type="term" value="F:ubiquitin binding"/>
    <property type="evidence" value="ECO:0007669"/>
    <property type="project" value="TreeGrafter"/>
</dbReference>
<dbReference type="InterPro" id="IPR050730">
    <property type="entry name" value="UBX_domain-protein"/>
</dbReference>
<dbReference type="InterPro" id="IPR001012">
    <property type="entry name" value="UBX_dom"/>
</dbReference>
<dbReference type="PANTHER" id="PTHR23322">
    <property type="entry name" value="FAS-ASSOCIATED PROTEIN"/>
    <property type="match status" value="1"/>
</dbReference>
<dbReference type="PANTHER" id="PTHR23322:SF93">
    <property type="entry name" value="UBX DOMAIN-CONTAINING PROTEIN 8"/>
    <property type="match status" value="1"/>
</dbReference>
<dbReference type="EMBL" id="LDAU01000189">
    <property type="protein sequence ID" value="KRX00461.1"/>
    <property type="molecule type" value="Genomic_DNA"/>
</dbReference>
<evidence type="ECO:0000256" key="1">
    <source>
        <dbReference type="SAM" id="MobiDB-lite"/>
    </source>
</evidence>
<dbReference type="InterPro" id="IPR036249">
    <property type="entry name" value="Thioredoxin-like_sf"/>
</dbReference>
<dbReference type="Pfam" id="PF00789">
    <property type="entry name" value="UBX"/>
    <property type="match status" value="1"/>
</dbReference>
<gene>
    <name evidence="3" type="ORF">PPERSA_03194</name>
</gene>
<dbReference type="PROSITE" id="PS50033">
    <property type="entry name" value="UBX"/>
    <property type="match status" value="1"/>
</dbReference>
<dbReference type="SUPFAM" id="SSF52833">
    <property type="entry name" value="Thioredoxin-like"/>
    <property type="match status" value="1"/>
</dbReference>
<reference evidence="3 4" key="1">
    <citation type="journal article" date="2015" name="Sci. Rep.">
        <title>Genome of the facultative scuticociliatosis pathogen Pseudocohnilembus persalinus provides insight into its virulence through horizontal gene transfer.</title>
        <authorList>
            <person name="Xiong J."/>
            <person name="Wang G."/>
            <person name="Cheng J."/>
            <person name="Tian M."/>
            <person name="Pan X."/>
            <person name="Warren A."/>
            <person name="Jiang C."/>
            <person name="Yuan D."/>
            <person name="Miao W."/>
        </authorList>
    </citation>
    <scope>NUCLEOTIDE SEQUENCE [LARGE SCALE GENOMIC DNA]</scope>
    <source>
        <strain evidence="3">36N120E</strain>
    </source>
</reference>
<comment type="caution">
    <text evidence="3">The sequence shown here is derived from an EMBL/GenBank/DDBJ whole genome shotgun (WGS) entry which is preliminary data.</text>
</comment>
<dbReference type="CDD" id="cd01767">
    <property type="entry name" value="UBX"/>
    <property type="match status" value="1"/>
</dbReference>
<dbReference type="OrthoDB" id="306351at2759"/>
<evidence type="ECO:0000259" key="2">
    <source>
        <dbReference type="PROSITE" id="PS50033"/>
    </source>
</evidence>
<dbReference type="InParanoid" id="A0A0V0QE40"/>
<feature type="region of interest" description="Disordered" evidence="1">
    <location>
        <begin position="351"/>
        <end position="397"/>
    </location>
</feature>
<dbReference type="InterPro" id="IPR029071">
    <property type="entry name" value="Ubiquitin-like_domsf"/>
</dbReference>
<feature type="compositionally biased region" description="Low complexity" evidence="1">
    <location>
        <begin position="352"/>
        <end position="365"/>
    </location>
</feature>
<dbReference type="SUPFAM" id="SSF54236">
    <property type="entry name" value="Ubiquitin-like"/>
    <property type="match status" value="1"/>
</dbReference>
<dbReference type="Gene3D" id="1.10.8.10">
    <property type="entry name" value="DNA helicase RuvA subunit, C-terminal domain"/>
    <property type="match status" value="1"/>
</dbReference>
<feature type="domain" description="UBX" evidence="2">
    <location>
        <begin position="440"/>
        <end position="511"/>
    </location>
</feature>
<protein>
    <submittedName>
        <fullName evidence="3">Thioredoxin-like fold</fullName>
    </submittedName>
</protein>
<dbReference type="Proteomes" id="UP000054937">
    <property type="component" value="Unassembled WGS sequence"/>
</dbReference>
<dbReference type="Gene3D" id="3.10.20.90">
    <property type="entry name" value="Phosphatidylinositol 3-kinase Catalytic Subunit, Chain A, domain 1"/>
    <property type="match status" value="1"/>
</dbReference>
<organism evidence="3 4">
    <name type="scientific">Pseudocohnilembus persalinus</name>
    <name type="common">Ciliate</name>
    <dbReference type="NCBI Taxonomy" id="266149"/>
    <lineage>
        <taxon>Eukaryota</taxon>
        <taxon>Sar</taxon>
        <taxon>Alveolata</taxon>
        <taxon>Ciliophora</taxon>
        <taxon>Intramacronucleata</taxon>
        <taxon>Oligohymenophorea</taxon>
        <taxon>Scuticociliatia</taxon>
        <taxon>Philasterida</taxon>
        <taxon>Pseudocohnilembidae</taxon>
        <taxon>Pseudocohnilembus</taxon>
    </lineage>
</organism>
<dbReference type="AlphaFoldDB" id="A0A0V0QE40"/>
<dbReference type="Pfam" id="PF14555">
    <property type="entry name" value="UBA_4"/>
    <property type="match status" value="1"/>
</dbReference>
<sequence length="525" mass="62752">MEGDPFSNLSEKQKQDTLQLMEIANIQKPEEAKHFMEMANFDMNNAMALFFEHGSNGQQQQHQFNDSHQNEQQMFNEQPQQQQMFNADQHLYDGPNEQLLQQLQYHFQQAHEQQIPQLDGINPETLRKYKIFKERKEMEDSGIVGKTFDIIGKGTKSLFNSLIPVGIRGERPGGEEFLQMIKKKIDLEKTYEFQKCQFKEIQEKAHYQSRPVMVFLYQDSCPSKQLQISLLQDKKLKYEMDKSFYCIGILNTSEEAKTIQKHVKSDQWPAFIYFRLNLFEKDEVLDVVTITNQKPDADYYLQKAKEVRNQFYMKKSQDDKVRQVAQQQERQQRMANNPFNNQHMAYSQMMFQQQQPQQNHINQQQEQERQKRLEEERRLKAQQEREYQESIKLQKQKDMEKWEEEKKQQDEEIQKIIQEQLREEEIKKKVQSIPQEPAEDAQGIIKLSLRCPMGERVFRRFLLSDKVQLVYDYVETNKDIEFEHSLRQFDLIQAAPYLNLSDKKDKTLDEVFDGSDYELLNISEK</sequence>
<dbReference type="Gene3D" id="3.40.30.10">
    <property type="entry name" value="Glutaredoxin"/>
    <property type="match status" value="1"/>
</dbReference>
<keyword evidence="4" id="KW-1185">Reference proteome</keyword>
<dbReference type="OMA" id="IQMAENK"/>
<evidence type="ECO:0000313" key="4">
    <source>
        <dbReference type="Proteomes" id="UP000054937"/>
    </source>
</evidence>
<proteinExistence type="predicted"/>
<evidence type="ECO:0000313" key="3">
    <source>
        <dbReference type="EMBL" id="KRX00461.1"/>
    </source>
</evidence>